<feature type="compositionally biased region" description="Basic residues" evidence="1">
    <location>
        <begin position="371"/>
        <end position="381"/>
    </location>
</feature>
<evidence type="ECO:0000256" key="1">
    <source>
        <dbReference type="SAM" id="MobiDB-lite"/>
    </source>
</evidence>
<protein>
    <recommendedName>
        <fullName evidence="5">Fucolectin tachylectin-4 pentraxin-1 domain-containing protein</fullName>
    </recommendedName>
</protein>
<evidence type="ECO:0000256" key="2">
    <source>
        <dbReference type="SAM" id="Phobius"/>
    </source>
</evidence>
<sequence>MQSPTKYPTSKPTNTPTTSPSASPTISPSANPTNSPSVSPTVSPTTSPSKVPSESPSSLPSRNPSSFPSTVPSDLPSLFPSTFPSAIPSSPPSDVPSLVPSSGPSAVPTKSPEAIPTTSPTHNPTLAPTKTPSTSPSQSPVIPCGTRARKVKIESTTQQSIHVFEVQVFSSGSNVAVGKAATQSSTFQNFGASRAVDGSAKSFSHTKDAFSSPSWDSDTSPWWEVDLGELFHIEKVHVLNRFCADPSDPNGCLCHLTNATLSLRDQNDLVVATKSFGDTCGVLTVKESFADDSPSCTVAIDTDSLELTADDTETDETASSVGMVVPLTLVSIVVFLGLASLAYIGRKRKQQQQKEYRRTDDNISPHDRKYSRQRSKGLHRKANGEDVLSSFEDMNLMVEVKNSAAGGWNCVLDQDSLEHFDFTSVSANSAEATNPGSLQDLEEIEKSVDNVRRDAAREEASDEDLVNAYKEAMAMDEEPESEVTAALTRKYNPLASGEAENDADAFLTDRMPSLGHDIT</sequence>
<feature type="region of interest" description="Disordered" evidence="1">
    <location>
        <begin position="1"/>
        <end position="143"/>
    </location>
</feature>
<evidence type="ECO:0000313" key="4">
    <source>
        <dbReference type="Proteomes" id="UP001516023"/>
    </source>
</evidence>
<feature type="region of interest" description="Disordered" evidence="1">
    <location>
        <begin position="350"/>
        <end position="383"/>
    </location>
</feature>
<dbReference type="PANTHER" id="PTHR45713:SF6">
    <property type="entry name" value="F5_8 TYPE C DOMAIN-CONTAINING PROTEIN"/>
    <property type="match status" value="1"/>
</dbReference>
<organism evidence="3 4">
    <name type="scientific">Cyclotella cryptica</name>
    <dbReference type="NCBI Taxonomy" id="29204"/>
    <lineage>
        <taxon>Eukaryota</taxon>
        <taxon>Sar</taxon>
        <taxon>Stramenopiles</taxon>
        <taxon>Ochrophyta</taxon>
        <taxon>Bacillariophyta</taxon>
        <taxon>Coscinodiscophyceae</taxon>
        <taxon>Thalassiosirophycidae</taxon>
        <taxon>Stephanodiscales</taxon>
        <taxon>Stephanodiscaceae</taxon>
        <taxon>Cyclotella</taxon>
    </lineage>
</organism>
<dbReference type="SUPFAM" id="SSF49785">
    <property type="entry name" value="Galactose-binding domain-like"/>
    <property type="match status" value="1"/>
</dbReference>
<feature type="transmembrane region" description="Helical" evidence="2">
    <location>
        <begin position="323"/>
        <end position="344"/>
    </location>
</feature>
<feature type="compositionally biased region" description="Low complexity" evidence="1">
    <location>
        <begin position="124"/>
        <end position="143"/>
    </location>
</feature>
<dbReference type="Gene3D" id="2.60.120.260">
    <property type="entry name" value="Galactose-binding domain-like"/>
    <property type="match status" value="1"/>
</dbReference>
<feature type="compositionally biased region" description="Low complexity" evidence="1">
    <location>
        <begin position="1"/>
        <end position="69"/>
    </location>
</feature>
<reference evidence="3 4" key="1">
    <citation type="journal article" date="2020" name="G3 (Bethesda)">
        <title>Improved Reference Genome for Cyclotella cryptica CCMP332, a Model for Cell Wall Morphogenesis, Salinity Adaptation, and Lipid Production in Diatoms (Bacillariophyta).</title>
        <authorList>
            <person name="Roberts W.R."/>
            <person name="Downey K.M."/>
            <person name="Ruck E.C."/>
            <person name="Traller J.C."/>
            <person name="Alverson A.J."/>
        </authorList>
    </citation>
    <scope>NUCLEOTIDE SEQUENCE [LARGE SCALE GENOMIC DNA]</scope>
    <source>
        <strain evidence="3 4">CCMP332</strain>
    </source>
</reference>
<accession>A0ABD3Q7B3</accession>
<feature type="compositionally biased region" description="Basic and acidic residues" evidence="1">
    <location>
        <begin position="352"/>
        <end position="370"/>
    </location>
</feature>
<feature type="compositionally biased region" description="Low complexity" evidence="1">
    <location>
        <begin position="95"/>
        <end position="108"/>
    </location>
</feature>
<keyword evidence="4" id="KW-1185">Reference proteome</keyword>
<keyword evidence="2" id="KW-0812">Transmembrane</keyword>
<name>A0ABD3Q7B3_9STRA</name>
<keyword evidence="2" id="KW-1133">Transmembrane helix</keyword>
<dbReference type="InterPro" id="IPR051941">
    <property type="entry name" value="BG_Antigen-Binding_Lectin"/>
</dbReference>
<evidence type="ECO:0000313" key="3">
    <source>
        <dbReference type="EMBL" id="KAL3796404.1"/>
    </source>
</evidence>
<dbReference type="AlphaFoldDB" id="A0ABD3Q7B3"/>
<keyword evidence="2" id="KW-0472">Membrane</keyword>
<evidence type="ECO:0008006" key="5">
    <source>
        <dbReference type="Google" id="ProtNLM"/>
    </source>
</evidence>
<gene>
    <name evidence="3" type="ORF">HJC23_004201</name>
</gene>
<dbReference type="PANTHER" id="PTHR45713">
    <property type="entry name" value="FTP DOMAIN-CONTAINING PROTEIN"/>
    <property type="match status" value="1"/>
</dbReference>
<comment type="caution">
    <text evidence="3">The sequence shown here is derived from an EMBL/GenBank/DDBJ whole genome shotgun (WGS) entry which is preliminary data.</text>
</comment>
<dbReference type="EMBL" id="JABMIG020000063">
    <property type="protein sequence ID" value="KAL3796404.1"/>
    <property type="molecule type" value="Genomic_DNA"/>
</dbReference>
<dbReference type="Proteomes" id="UP001516023">
    <property type="component" value="Unassembled WGS sequence"/>
</dbReference>
<proteinExistence type="predicted"/>
<dbReference type="InterPro" id="IPR008979">
    <property type="entry name" value="Galactose-bd-like_sf"/>
</dbReference>